<dbReference type="STRING" id="1230453.C453_00170"/>
<comment type="caution">
    <text evidence="2">The sequence shown here is derived from an EMBL/GenBank/DDBJ whole genome shotgun (WGS) entry which is preliminary data.</text>
</comment>
<sequence>MSRKQDMKQSREYLTLSMDDARRVLLRDFLLGASGVWILNQFIFFDVPFDISVVHVLITGLVAGGCGWFQYLSEHQAFPSRFYDVRDYLRNNPLQTVLFTAIGIATVCLPLVLNSALVGFYYAGFIGMYLGFLGYRFVFGVVRPVPEGALNRS</sequence>
<feature type="transmembrane region" description="Helical" evidence="1">
    <location>
        <begin position="119"/>
        <end position="142"/>
    </location>
</feature>
<organism evidence="2 3">
    <name type="scientific">Haloferax elongans ATCC BAA-1513</name>
    <dbReference type="NCBI Taxonomy" id="1230453"/>
    <lineage>
        <taxon>Archaea</taxon>
        <taxon>Methanobacteriati</taxon>
        <taxon>Methanobacteriota</taxon>
        <taxon>Stenosarchaea group</taxon>
        <taxon>Halobacteria</taxon>
        <taxon>Halobacteriales</taxon>
        <taxon>Haloferacaceae</taxon>
        <taxon>Haloferax</taxon>
    </lineage>
</organism>
<reference evidence="2 3" key="1">
    <citation type="journal article" date="2014" name="PLoS Genet.">
        <title>Phylogenetically driven sequencing of extremely halophilic archaea reveals strategies for static and dynamic osmo-response.</title>
        <authorList>
            <person name="Becker E.A."/>
            <person name="Seitzer P.M."/>
            <person name="Tritt A."/>
            <person name="Larsen D."/>
            <person name="Krusor M."/>
            <person name="Yao A.I."/>
            <person name="Wu D."/>
            <person name="Madern D."/>
            <person name="Eisen J.A."/>
            <person name="Darling A.E."/>
            <person name="Facciotti M.T."/>
        </authorList>
    </citation>
    <scope>NUCLEOTIDE SEQUENCE [LARGE SCALE GENOMIC DNA]</scope>
    <source>
        <strain evidence="2 3">ATCC BAA-1513</strain>
    </source>
</reference>
<feature type="transmembrane region" description="Helical" evidence="1">
    <location>
        <begin position="24"/>
        <end position="45"/>
    </location>
</feature>
<evidence type="ECO:0000313" key="3">
    <source>
        <dbReference type="Proteomes" id="UP000011612"/>
    </source>
</evidence>
<name>M0HYC1_HALEO</name>
<dbReference type="AlphaFoldDB" id="M0HYC1"/>
<protein>
    <submittedName>
        <fullName evidence="2">Uncharacterized protein</fullName>
    </submittedName>
</protein>
<dbReference type="EMBL" id="AOLK01000001">
    <property type="protein sequence ID" value="ELZ89585.1"/>
    <property type="molecule type" value="Genomic_DNA"/>
</dbReference>
<keyword evidence="1" id="KW-0812">Transmembrane</keyword>
<feature type="transmembrane region" description="Helical" evidence="1">
    <location>
        <begin position="51"/>
        <end position="72"/>
    </location>
</feature>
<proteinExistence type="predicted"/>
<accession>M0HYC1</accession>
<evidence type="ECO:0000256" key="1">
    <source>
        <dbReference type="SAM" id="Phobius"/>
    </source>
</evidence>
<keyword evidence="3" id="KW-1185">Reference proteome</keyword>
<dbReference type="PATRIC" id="fig|1230453.4.peg.34"/>
<keyword evidence="1" id="KW-0472">Membrane</keyword>
<feature type="transmembrane region" description="Helical" evidence="1">
    <location>
        <begin position="93"/>
        <end position="113"/>
    </location>
</feature>
<gene>
    <name evidence="2" type="ORF">C453_00170</name>
</gene>
<evidence type="ECO:0000313" key="2">
    <source>
        <dbReference type="EMBL" id="ELZ89585.1"/>
    </source>
</evidence>
<keyword evidence="1" id="KW-1133">Transmembrane helix</keyword>
<dbReference type="Proteomes" id="UP000011612">
    <property type="component" value="Unassembled WGS sequence"/>
</dbReference>